<dbReference type="Proteomes" id="UP000030645">
    <property type="component" value="Unassembled WGS sequence"/>
</dbReference>
<evidence type="ECO:0000256" key="3">
    <source>
        <dbReference type="ARBA" id="ARBA00022723"/>
    </source>
</evidence>
<gene>
    <name evidence="8" type="ORF">L484_015912</name>
</gene>
<keyword evidence="5" id="KW-0862">Zinc</keyword>
<comment type="catalytic activity">
    <reaction evidence="1">
        <text>S-ubiquitinyl-[E2 ubiquitin-conjugating enzyme]-L-cysteine + [acceptor protein]-L-lysine = [E2 ubiquitin-conjugating enzyme]-L-cysteine + N(6)-ubiquitinyl-[acceptor protein]-L-lysine.</text>
        <dbReference type="EC" id="2.3.2.27"/>
    </reaction>
</comment>
<dbReference type="Pfam" id="PF13639">
    <property type="entry name" value="zf-RING_2"/>
    <property type="match status" value="1"/>
</dbReference>
<evidence type="ECO:0000313" key="8">
    <source>
        <dbReference type="EMBL" id="EXB46051.1"/>
    </source>
</evidence>
<dbReference type="KEGG" id="mnt:21398990"/>
<dbReference type="PANTHER" id="PTHR15710">
    <property type="entry name" value="E3 UBIQUITIN-PROTEIN LIGASE PRAJA"/>
    <property type="match status" value="1"/>
</dbReference>
<dbReference type="GO" id="GO:0008270">
    <property type="term" value="F:zinc ion binding"/>
    <property type="evidence" value="ECO:0007669"/>
    <property type="project" value="UniProtKB-KW"/>
</dbReference>
<accession>W9QPP6</accession>
<sequence>MIIHRFVESSYIDVKLDDMVELDVGSPSAMHVSIRPNSMHKEYHHHGTTTHPDVLEDQIVNIPIIGPAMELELRKFVDSDCESLYARAFDVFASLQLEFIDMMRVSFKMYSGIIKSILDTKYDDRRNIKYVLSVEITVCSRILYCDEYATSGMIPATESSIDNLEMETLLGHPDPEEINFPECSICLENIGYVMDCMPCHHVFHRFCIRKWLNTSHYCPLCRFEMPISC</sequence>
<proteinExistence type="predicted"/>
<dbReference type="OrthoDB" id="1158218at2759"/>
<evidence type="ECO:0000313" key="9">
    <source>
        <dbReference type="Proteomes" id="UP000030645"/>
    </source>
</evidence>
<dbReference type="PANTHER" id="PTHR15710:SF77">
    <property type="entry name" value="RING-H2 FINGER PROTEIN ATL21B"/>
    <property type="match status" value="1"/>
</dbReference>
<organism evidence="8 9">
    <name type="scientific">Morus notabilis</name>
    <dbReference type="NCBI Taxonomy" id="981085"/>
    <lineage>
        <taxon>Eukaryota</taxon>
        <taxon>Viridiplantae</taxon>
        <taxon>Streptophyta</taxon>
        <taxon>Embryophyta</taxon>
        <taxon>Tracheophyta</taxon>
        <taxon>Spermatophyta</taxon>
        <taxon>Magnoliopsida</taxon>
        <taxon>eudicotyledons</taxon>
        <taxon>Gunneridae</taxon>
        <taxon>Pentapetalae</taxon>
        <taxon>rosids</taxon>
        <taxon>fabids</taxon>
        <taxon>Rosales</taxon>
        <taxon>Moraceae</taxon>
        <taxon>Moreae</taxon>
        <taxon>Morus</taxon>
    </lineage>
</organism>
<dbReference type="InterPro" id="IPR001841">
    <property type="entry name" value="Znf_RING"/>
</dbReference>
<dbReference type="EMBL" id="KE343920">
    <property type="protein sequence ID" value="EXB46051.1"/>
    <property type="molecule type" value="Genomic_DNA"/>
</dbReference>
<evidence type="ECO:0000256" key="6">
    <source>
        <dbReference type="PROSITE-ProRule" id="PRU00175"/>
    </source>
</evidence>
<keyword evidence="9" id="KW-1185">Reference proteome</keyword>
<dbReference type="Gene3D" id="3.30.40.10">
    <property type="entry name" value="Zinc/RING finger domain, C3HC4 (zinc finger)"/>
    <property type="match status" value="1"/>
</dbReference>
<dbReference type="SMART" id="SM00184">
    <property type="entry name" value="RING"/>
    <property type="match status" value="1"/>
</dbReference>
<dbReference type="AlphaFoldDB" id="W9QPP6"/>
<keyword evidence="3" id="KW-0479">Metal-binding</keyword>
<reference evidence="9" key="1">
    <citation type="submission" date="2013-01" db="EMBL/GenBank/DDBJ databases">
        <title>Draft Genome Sequence of a Mulberry Tree, Morus notabilis C.K. Schneid.</title>
        <authorList>
            <person name="He N."/>
            <person name="Zhao S."/>
        </authorList>
    </citation>
    <scope>NUCLEOTIDE SEQUENCE</scope>
</reference>
<dbReference type="InterPro" id="IPR013083">
    <property type="entry name" value="Znf_RING/FYVE/PHD"/>
</dbReference>
<dbReference type="CDD" id="cd16448">
    <property type="entry name" value="RING-H2"/>
    <property type="match status" value="1"/>
</dbReference>
<evidence type="ECO:0000256" key="2">
    <source>
        <dbReference type="ARBA" id="ARBA00012483"/>
    </source>
</evidence>
<keyword evidence="4 6" id="KW-0863">Zinc-finger</keyword>
<dbReference type="GO" id="GO:0005737">
    <property type="term" value="C:cytoplasm"/>
    <property type="evidence" value="ECO:0007669"/>
    <property type="project" value="TreeGrafter"/>
</dbReference>
<dbReference type="eggNOG" id="KOG0800">
    <property type="taxonomic scope" value="Eukaryota"/>
</dbReference>
<dbReference type="GO" id="GO:0061630">
    <property type="term" value="F:ubiquitin protein ligase activity"/>
    <property type="evidence" value="ECO:0007669"/>
    <property type="project" value="UniProtKB-EC"/>
</dbReference>
<name>W9QPP6_9ROSA</name>
<dbReference type="PROSITE" id="PS50089">
    <property type="entry name" value="ZF_RING_2"/>
    <property type="match status" value="1"/>
</dbReference>
<dbReference type="EC" id="2.3.2.27" evidence="2"/>
<evidence type="ECO:0000256" key="5">
    <source>
        <dbReference type="ARBA" id="ARBA00022833"/>
    </source>
</evidence>
<evidence type="ECO:0000256" key="1">
    <source>
        <dbReference type="ARBA" id="ARBA00000900"/>
    </source>
</evidence>
<feature type="domain" description="RING-type" evidence="7">
    <location>
        <begin position="183"/>
        <end position="222"/>
    </location>
</feature>
<evidence type="ECO:0000256" key="4">
    <source>
        <dbReference type="ARBA" id="ARBA00022771"/>
    </source>
</evidence>
<evidence type="ECO:0000259" key="7">
    <source>
        <dbReference type="PROSITE" id="PS50089"/>
    </source>
</evidence>
<dbReference type="GO" id="GO:0016567">
    <property type="term" value="P:protein ubiquitination"/>
    <property type="evidence" value="ECO:0007669"/>
    <property type="project" value="TreeGrafter"/>
</dbReference>
<protein>
    <recommendedName>
        <fullName evidence="2">RING-type E3 ubiquitin transferase</fullName>
        <ecNumber evidence="2">2.3.2.27</ecNumber>
    </recommendedName>
</protein>
<dbReference type="SUPFAM" id="SSF57850">
    <property type="entry name" value="RING/U-box"/>
    <property type="match status" value="1"/>
</dbReference>